<evidence type="ECO:0000313" key="2">
    <source>
        <dbReference type="EMBL" id="KAK5081913.1"/>
    </source>
</evidence>
<sequence length="438" mass="49454">MAAIKRVVKSPSRPPTRERAPICTHLQLTRLFDGFGCDQCSICHRRPQIGWLYRCTQDSDGFLPASDFYDVEDRKRFDHDAHLYTLSPAITKAAANGDYTDQELNVLWKQKLDVRRAIRQVRPDTSSSVSTASSSQYSLPASTTTSSILSDSDPDTELSQLSDYLPSCRGPLEPIQEVHDALENDHQLLPFAKPVTPPPCNFKVCQTCRPIYRQRAWQSIEGVLKSPYKPPPRHELANRRISDVNLVKYIGLSSYISTPHDRRLIDTESDSSKRNSRTHFQDIVQQLLREQERLSEEYRTEKEQQSHVLRRSAAAQSLFHPNTKGTFDDALSEKASQTSSDLPRPLYHRRGSERLTSIQPPSLKVESQCGDSRSSTESPTCQSNQFDAAVKGLRIDSVEANEEGENISPAQKTPTGSIKESLRRLGELRKTSARFVID</sequence>
<feature type="compositionally biased region" description="Polar residues" evidence="1">
    <location>
        <begin position="369"/>
        <end position="384"/>
    </location>
</feature>
<feature type="compositionally biased region" description="Basic and acidic residues" evidence="1">
    <location>
        <begin position="296"/>
        <end position="305"/>
    </location>
</feature>
<feature type="region of interest" description="Disordered" evidence="1">
    <location>
        <begin position="396"/>
        <end position="419"/>
    </location>
</feature>
<dbReference type="Proteomes" id="UP001345013">
    <property type="component" value="Unassembled WGS sequence"/>
</dbReference>
<dbReference type="EMBL" id="JAVRRG010000131">
    <property type="protein sequence ID" value="KAK5081913.1"/>
    <property type="molecule type" value="Genomic_DNA"/>
</dbReference>
<evidence type="ECO:0000256" key="1">
    <source>
        <dbReference type="SAM" id="MobiDB-lite"/>
    </source>
</evidence>
<gene>
    <name evidence="2" type="ORF">LTR24_008056</name>
</gene>
<name>A0ABR0K144_9EURO</name>
<keyword evidence="3" id="KW-1185">Reference proteome</keyword>
<comment type="caution">
    <text evidence="2">The sequence shown here is derived from an EMBL/GenBank/DDBJ whole genome shotgun (WGS) entry which is preliminary data.</text>
</comment>
<proteinExistence type="predicted"/>
<protein>
    <submittedName>
        <fullName evidence="2">Uncharacterized protein</fullName>
    </submittedName>
</protein>
<feature type="region of interest" description="Disordered" evidence="1">
    <location>
        <begin position="296"/>
        <end position="384"/>
    </location>
</feature>
<reference evidence="2 3" key="1">
    <citation type="submission" date="2023-08" db="EMBL/GenBank/DDBJ databases">
        <title>Black Yeasts Isolated from many extreme environments.</title>
        <authorList>
            <person name="Coleine C."/>
            <person name="Stajich J.E."/>
            <person name="Selbmann L."/>
        </authorList>
    </citation>
    <scope>NUCLEOTIDE SEQUENCE [LARGE SCALE GENOMIC DNA]</scope>
    <source>
        <strain evidence="2 3">CCFEE 5885</strain>
    </source>
</reference>
<evidence type="ECO:0000313" key="3">
    <source>
        <dbReference type="Proteomes" id="UP001345013"/>
    </source>
</evidence>
<organism evidence="2 3">
    <name type="scientific">Lithohypha guttulata</name>
    <dbReference type="NCBI Taxonomy" id="1690604"/>
    <lineage>
        <taxon>Eukaryota</taxon>
        <taxon>Fungi</taxon>
        <taxon>Dikarya</taxon>
        <taxon>Ascomycota</taxon>
        <taxon>Pezizomycotina</taxon>
        <taxon>Eurotiomycetes</taxon>
        <taxon>Chaetothyriomycetidae</taxon>
        <taxon>Chaetothyriales</taxon>
        <taxon>Trichomeriaceae</taxon>
        <taxon>Lithohypha</taxon>
    </lineage>
</organism>
<feature type="region of interest" description="Disordered" evidence="1">
    <location>
        <begin position="123"/>
        <end position="162"/>
    </location>
</feature>
<accession>A0ABR0K144</accession>
<feature type="compositionally biased region" description="Low complexity" evidence="1">
    <location>
        <begin position="126"/>
        <end position="151"/>
    </location>
</feature>
<feature type="compositionally biased region" description="Polar residues" evidence="1">
    <location>
        <begin position="408"/>
        <end position="418"/>
    </location>
</feature>